<gene>
    <name evidence="1" type="ORF">FHS22_005210</name>
</gene>
<dbReference type="Pfam" id="PF09481">
    <property type="entry name" value="CRISPR_Cse1"/>
    <property type="match status" value="1"/>
</dbReference>
<dbReference type="InterPro" id="IPR013381">
    <property type="entry name" value="CRISPR-assoc_prot_Cse1"/>
</dbReference>
<proteinExistence type="predicted"/>
<dbReference type="NCBIfam" id="TIGR02547">
    <property type="entry name" value="casA_cse1"/>
    <property type="match status" value="1"/>
</dbReference>
<keyword evidence="2" id="KW-1185">Reference proteome</keyword>
<dbReference type="RefSeq" id="WP_184945642.1">
    <property type="nucleotide sequence ID" value="NZ_BAAAWZ010000004.1"/>
</dbReference>
<name>A0A841D8U8_PLAVE</name>
<dbReference type="Proteomes" id="UP000562352">
    <property type="component" value="Unassembled WGS sequence"/>
</dbReference>
<comment type="caution">
    <text evidence="1">The sequence shown here is derived from an EMBL/GenBank/DDBJ whole genome shotgun (WGS) entry which is preliminary data.</text>
</comment>
<evidence type="ECO:0000313" key="2">
    <source>
        <dbReference type="Proteomes" id="UP000562352"/>
    </source>
</evidence>
<dbReference type="EMBL" id="JACHJJ010000020">
    <property type="protein sequence ID" value="MBB5965919.1"/>
    <property type="molecule type" value="Genomic_DNA"/>
</dbReference>
<protein>
    <submittedName>
        <fullName evidence="1">CRISPR system Cascade subunit CasA</fullName>
    </submittedName>
</protein>
<evidence type="ECO:0000313" key="1">
    <source>
        <dbReference type="EMBL" id="MBB5965919.1"/>
    </source>
</evidence>
<sequence>MAIIPLPGIDYATAFDLRSQKWILARSGSRIEPTGLRELFIRAHELTDIDSPAVPAASALWRILTVIAARVAGLDDMTLSPDEWHTRRTDLLTAQSGFGEDRVAAYFDRYGERFDLFHPERPFLQDPRLAEECGKSSGINKLVLSRPAGNNQPWFSHHSDLKTVPIPAREAVWHLLAQLFYGPSGRCTSRTVNGTSEANSTAGPLRSVISFHPLGRTIFESLIAGIPYPGALPKGDDLAPWERDSLLDPLALPPTPAGLAGALIGRTRHAVLLKRSGEDVSDAWITWAWRKPTSPAKDPYLVYQYSKTGSLYAKPADATRAIWRDVDALLLKNLGDQKSQLPMVFEDAVELPFDVLDNLRVRAFGFDQDGQTRDRQWFTAITPPVLSLLKDMAGARGLSRTREAAERAARHLRGALRNAWVAINDPSDGNGLPARKDIPAGPWLERGAARYWSQAEQIFWRKVFERDFDDPGLEFVQLALRAYDAVTSDAGNSPRLVRAVERARGYIFAARKPMATKEGS</sequence>
<accession>A0A841D8U8</accession>
<organism evidence="1 2">
    <name type="scientific">Planomonospora venezuelensis</name>
    <dbReference type="NCBI Taxonomy" id="1999"/>
    <lineage>
        <taxon>Bacteria</taxon>
        <taxon>Bacillati</taxon>
        <taxon>Actinomycetota</taxon>
        <taxon>Actinomycetes</taxon>
        <taxon>Streptosporangiales</taxon>
        <taxon>Streptosporangiaceae</taxon>
        <taxon>Planomonospora</taxon>
    </lineage>
</organism>
<reference evidence="1 2" key="1">
    <citation type="submission" date="2020-08" db="EMBL/GenBank/DDBJ databases">
        <title>Genomic Encyclopedia of Type Strains, Phase III (KMG-III): the genomes of soil and plant-associated and newly described type strains.</title>
        <authorList>
            <person name="Whitman W."/>
        </authorList>
    </citation>
    <scope>NUCLEOTIDE SEQUENCE [LARGE SCALE GENOMIC DNA]</scope>
    <source>
        <strain evidence="1 2">CECT 3303</strain>
    </source>
</reference>
<dbReference type="AlphaFoldDB" id="A0A841D8U8"/>